<dbReference type="PANTHER" id="PTHR31998">
    <property type="entry name" value="K(+)-INSENSITIVE PYROPHOSPHATE-ENERGIZED PROTON PUMP"/>
    <property type="match status" value="1"/>
</dbReference>
<dbReference type="EMBL" id="LT934123">
    <property type="protein sequence ID" value="VAI71121.1"/>
    <property type="molecule type" value="Genomic_DNA"/>
</dbReference>
<evidence type="ECO:0000256" key="4">
    <source>
        <dbReference type="ARBA" id="ARBA00022692"/>
    </source>
</evidence>
<evidence type="ECO:0000256" key="2">
    <source>
        <dbReference type="ARBA" id="ARBA00013242"/>
    </source>
</evidence>
<feature type="transmembrane region" description="Helical" evidence="10">
    <location>
        <begin position="482"/>
        <end position="506"/>
    </location>
</feature>
<evidence type="ECO:0000256" key="8">
    <source>
        <dbReference type="ARBA" id="ARBA00023065"/>
    </source>
</evidence>
<keyword evidence="12" id="KW-1185">Reference proteome</keyword>
<evidence type="ECO:0000256" key="9">
    <source>
        <dbReference type="ARBA" id="ARBA00023136"/>
    </source>
</evidence>
<dbReference type="NCBIfam" id="NF001960">
    <property type="entry name" value="PRK00733.3-5"/>
    <property type="match status" value="1"/>
</dbReference>
<evidence type="ECO:0000313" key="12">
    <source>
        <dbReference type="Proteomes" id="UP000324705"/>
    </source>
</evidence>
<dbReference type="AlphaFoldDB" id="A0A9R0Z4D2"/>
<dbReference type="Pfam" id="PF03030">
    <property type="entry name" value="H_PPase"/>
    <property type="match status" value="1"/>
</dbReference>
<keyword evidence="8" id="KW-0406">Ion transport</keyword>
<dbReference type="GO" id="GO:0009678">
    <property type="term" value="F:diphosphate hydrolysis-driven proton transmembrane transporter activity"/>
    <property type="evidence" value="ECO:0007669"/>
    <property type="project" value="UniProtKB-EC"/>
</dbReference>
<reference evidence="11 12" key="1">
    <citation type="submission" date="2017-09" db="EMBL/GenBank/DDBJ databases">
        <authorList>
            <consortium name="International Durum Wheat Genome Sequencing Consortium (IDWGSC)"/>
            <person name="Milanesi L."/>
        </authorList>
    </citation>
    <scope>NUCLEOTIDE SEQUENCE [LARGE SCALE GENOMIC DNA]</scope>
    <source>
        <strain evidence="12">cv. Svevo</strain>
    </source>
</reference>
<evidence type="ECO:0000256" key="10">
    <source>
        <dbReference type="SAM" id="Phobius"/>
    </source>
</evidence>
<accession>A0A9R0Z4D2</accession>
<dbReference type="EC" id="7.1.3.1" evidence="2"/>
<sequence length="509" mass="52644">MALFGRVGGGIYTKAADVGADLVGKVERNIPEDDPRNPAVIADNVGDNVGDIAGMGSDLFGSYAESSCAALVVASISSFGINHDFTAMCYPLLVSSVGIIVCLLTTLFATDFFEIKAASEIEPALKKQLIISTALMTIGVAVISWLALPAKFTIFNFGAQKDVSNWGLFFCVAVGLWAGLIIGFVTEYYTSNAYSPVQDVADSCRTGAATNVIFGLALGYKSVIIPIFAIAVSIYVSFSIAAMYGIAMAALGMLSTMATGLAIDAYGPISDNAGGIAEMAGMSHRIRERTDALDAAGNTTAAIGKGFAIGSAALVSLALFGAFVSRAGVKVVDVLSPKVFIGLIVGAMLPYWFSAMTIPGLMEGTAKPDYATCVKISTDASIREMIPPGALVMLTPLIVGTLFGVETLSGVLAGALVSGVQIAISASNTGGAWDNAKKYIEAGNSEHARSLGPKGSDCHKAAVIGDTIGDPLKDTSGPSLNILIKLMAVESLVFAPFFATYGGVLFKYI</sequence>
<dbReference type="GO" id="GO:0012505">
    <property type="term" value="C:endomembrane system"/>
    <property type="evidence" value="ECO:0007669"/>
    <property type="project" value="UniProtKB-SubCell"/>
</dbReference>
<organism evidence="11 12">
    <name type="scientific">Triticum turgidum subsp. durum</name>
    <name type="common">Durum wheat</name>
    <name type="synonym">Triticum durum</name>
    <dbReference type="NCBI Taxonomy" id="4567"/>
    <lineage>
        <taxon>Eukaryota</taxon>
        <taxon>Viridiplantae</taxon>
        <taxon>Streptophyta</taxon>
        <taxon>Embryophyta</taxon>
        <taxon>Tracheophyta</taxon>
        <taxon>Spermatophyta</taxon>
        <taxon>Magnoliopsida</taxon>
        <taxon>Liliopsida</taxon>
        <taxon>Poales</taxon>
        <taxon>Poaceae</taxon>
        <taxon>BOP clade</taxon>
        <taxon>Pooideae</taxon>
        <taxon>Triticodae</taxon>
        <taxon>Triticeae</taxon>
        <taxon>Triticinae</taxon>
        <taxon>Triticum</taxon>
    </lineage>
</organism>
<keyword evidence="9 10" id="KW-0472">Membrane</keyword>
<gene>
    <name evidence="11" type="ORF">TRITD_7Av1G042130</name>
</gene>
<comment type="subcellular location">
    <subcellularLocation>
        <location evidence="1">Endomembrane system</location>
        <topology evidence="1">Multi-pass membrane protein</topology>
    </subcellularLocation>
</comment>
<dbReference type="Proteomes" id="UP000324705">
    <property type="component" value="Chromosome 7A"/>
</dbReference>
<feature type="transmembrane region" description="Helical" evidence="10">
    <location>
        <begin position="166"/>
        <end position="186"/>
    </location>
</feature>
<dbReference type="NCBIfam" id="TIGR01104">
    <property type="entry name" value="V_PPase"/>
    <property type="match status" value="1"/>
</dbReference>
<dbReference type="GO" id="GO:0016020">
    <property type="term" value="C:membrane"/>
    <property type="evidence" value="ECO:0007669"/>
    <property type="project" value="InterPro"/>
</dbReference>
<keyword evidence="3" id="KW-0813">Transport</keyword>
<evidence type="ECO:0000256" key="7">
    <source>
        <dbReference type="ARBA" id="ARBA00022989"/>
    </source>
</evidence>
<evidence type="ECO:0000256" key="3">
    <source>
        <dbReference type="ARBA" id="ARBA00022448"/>
    </source>
</evidence>
<keyword evidence="7 10" id="KW-1133">Transmembrane helix</keyword>
<keyword evidence="5" id="KW-0460">Magnesium</keyword>
<feature type="transmembrane region" description="Helical" evidence="10">
    <location>
        <begin position="391"/>
        <end position="424"/>
    </location>
</feature>
<proteinExistence type="predicted"/>
<name>A0A9R0Z4D2_TRITD</name>
<feature type="transmembrane region" description="Helical" evidence="10">
    <location>
        <begin position="335"/>
        <end position="353"/>
    </location>
</feature>
<keyword evidence="4 10" id="KW-0812">Transmembrane</keyword>
<feature type="transmembrane region" description="Helical" evidence="10">
    <location>
        <begin position="88"/>
        <end position="109"/>
    </location>
</feature>
<evidence type="ECO:0000256" key="1">
    <source>
        <dbReference type="ARBA" id="ARBA00004127"/>
    </source>
</evidence>
<evidence type="ECO:0000256" key="5">
    <source>
        <dbReference type="ARBA" id="ARBA00022842"/>
    </source>
</evidence>
<dbReference type="InterPro" id="IPR004131">
    <property type="entry name" value="PPase-energised_H-pump"/>
</dbReference>
<feature type="transmembrane region" description="Helical" evidence="10">
    <location>
        <begin position="307"/>
        <end position="329"/>
    </location>
</feature>
<protein>
    <recommendedName>
        <fullName evidence="2">H(+)-exporting diphosphatase</fullName>
        <ecNumber evidence="2">7.1.3.1</ecNumber>
    </recommendedName>
</protein>
<keyword evidence="6" id="KW-1278">Translocase</keyword>
<dbReference type="Gramene" id="TRITD7Av1G042130.46">
    <property type="protein sequence ID" value="TRITD7Av1G042130.46"/>
    <property type="gene ID" value="TRITD7Av1G042130"/>
</dbReference>
<evidence type="ECO:0000313" key="11">
    <source>
        <dbReference type="EMBL" id="VAI71121.1"/>
    </source>
</evidence>
<feature type="transmembrane region" description="Helical" evidence="10">
    <location>
        <begin position="129"/>
        <end position="154"/>
    </location>
</feature>
<feature type="transmembrane region" description="Helical" evidence="10">
    <location>
        <begin position="223"/>
        <end position="247"/>
    </location>
</feature>
<dbReference type="GO" id="GO:0004427">
    <property type="term" value="F:inorganic diphosphate phosphatase activity"/>
    <property type="evidence" value="ECO:0007669"/>
    <property type="project" value="InterPro"/>
</dbReference>
<evidence type="ECO:0000256" key="6">
    <source>
        <dbReference type="ARBA" id="ARBA00022967"/>
    </source>
</evidence>